<proteinExistence type="predicted"/>
<name>A0AAV4D652_9GAST</name>
<accession>A0AAV4D652</accession>
<evidence type="ECO:0000313" key="2">
    <source>
        <dbReference type="Proteomes" id="UP000735302"/>
    </source>
</evidence>
<organism evidence="1 2">
    <name type="scientific">Plakobranchus ocellatus</name>
    <dbReference type="NCBI Taxonomy" id="259542"/>
    <lineage>
        <taxon>Eukaryota</taxon>
        <taxon>Metazoa</taxon>
        <taxon>Spiralia</taxon>
        <taxon>Lophotrochozoa</taxon>
        <taxon>Mollusca</taxon>
        <taxon>Gastropoda</taxon>
        <taxon>Heterobranchia</taxon>
        <taxon>Euthyneura</taxon>
        <taxon>Panpulmonata</taxon>
        <taxon>Sacoglossa</taxon>
        <taxon>Placobranchoidea</taxon>
        <taxon>Plakobranchidae</taxon>
        <taxon>Plakobranchus</taxon>
    </lineage>
</organism>
<reference evidence="1 2" key="1">
    <citation type="journal article" date="2021" name="Elife">
        <title>Chloroplast acquisition without the gene transfer in kleptoplastic sea slugs, Plakobranchus ocellatus.</title>
        <authorList>
            <person name="Maeda T."/>
            <person name="Takahashi S."/>
            <person name="Yoshida T."/>
            <person name="Shimamura S."/>
            <person name="Takaki Y."/>
            <person name="Nagai Y."/>
            <person name="Toyoda A."/>
            <person name="Suzuki Y."/>
            <person name="Arimoto A."/>
            <person name="Ishii H."/>
            <person name="Satoh N."/>
            <person name="Nishiyama T."/>
            <person name="Hasebe M."/>
            <person name="Maruyama T."/>
            <person name="Minagawa J."/>
            <person name="Obokata J."/>
            <person name="Shigenobu S."/>
        </authorList>
    </citation>
    <scope>NUCLEOTIDE SEQUENCE [LARGE SCALE GENOMIC DNA]</scope>
</reference>
<comment type="caution">
    <text evidence="1">The sequence shown here is derived from an EMBL/GenBank/DDBJ whole genome shotgun (WGS) entry which is preliminary data.</text>
</comment>
<keyword evidence="2" id="KW-1185">Reference proteome</keyword>
<protein>
    <submittedName>
        <fullName evidence="1">Uncharacterized protein</fullName>
    </submittedName>
</protein>
<sequence>MKKEVKDVQFRPVETNCATARRLSGFLVVTQQHRETNTTRDQFRLTSTVTYRRGNLRVQGNHSVAMTPRRYISINISLLAVFAEVIYKDDAND</sequence>
<gene>
    <name evidence="1" type="ORF">PoB_006615400</name>
</gene>
<dbReference type="Proteomes" id="UP000735302">
    <property type="component" value="Unassembled WGS sequence"/>
</dbReference>
<dbReference type="EMBL" id="BLXT01007504">
    <property type="protein sequence ID" value="GFO39649.1"/>
    <property type="molecule type" value="Genomic_DNA"/>
</dbReference>
<evidence type="ECO:0000313" key="1">
    <source>
        <dbReference type="EMBL" id="GFO39649.1"/>
    </source>
</evidence>
<dbReference type="AlphaFoldDB" id="A0AAV4D652"/>